<organism evidence="8 9">
    <name type="scientific">Acer saccharum</name>
    <name type="common">Sugar maple</name>
    <dbReference type="NCBI Taxonomy" id="4024"/>
    <lineage>
        <taxon>Eukaryota</taxon>
        <taxon>Viridiplantae</taxon>
        <taxon>Streptophyta</taxon>
        <taxon>Embryophyta</taxon>
        <taxon>Tracheophyta</taxon>
        <taxon>Spermatophyta</taxon>
        <taxon>Magnoliopsida</taxon>
        <taxon>eudicotyledons</taxon>
        <taxon>Gunneridae</taxon>
        <taxon>Pentapetalae</taxon>
        <taxon>rosids</taxon>
        <taxon>malvids</taxon>
        <taxon>Sapindales</taxon>
        <taxon>Sapindaceae</taxon>
        <taxon>Hippocastanoideae</taxon>
        <taxon>Acereae</taxon>
        <taxon>Acer</taxon>
    </lineage>
</organism>
<dbReference type="GO" id="GO:0016705">
    <property type="term" value="F:oxidoreductase activity, acting on paired donors, with incorporation or reduction of molecular oxygen"/>
    <property type="evidence" value="ECO:0007669"/>
    <property type="project" value="InterPro"/>
</dbReference>
<dbReference type="InterPro" id="IPR036396">
    <property type="entry name" value="Cyt_P450_sf"/>
</dbReference>
<protein>
    <recommendedName>
        <fullName evidence="10">Cytochrome P450</fullName>
    </recommendedName>
</protein>
<dbReference type="Proteomes" id="UP001168877">
    <property type="component" value="Unassembled WGS sequence"/>
</dbReference>
<evidence type="ECO:0000313" key="8">
    <source>
        <dbReference type="EMBL" id="KAK0582364.1"/>
    </source>
</evidence>
<evidence type="ECO:0000313" key="9">
    <source>
        <dbReference type="Proteomes" id="UP001168877"/>
    </source>
</evidence>
<dbReference type="PANTHER" id="PTHR47947">
    <property type="entry name" value="CYTOCHROME P450 82C3-RELATED"/>
    <property type="match status" value="1"/>
</dbReference>
<dbReference type="GO" id="GO:0005506">
    <property type="term" value="F:iron ion binding"/>
    <property type="evidence" value="ECO:0007669"/>
    <property type="project" value="InterPro"/>
</dbReference>
<comment type="caution">
    <text evidence="8">The sequence shown here is derived from an EMBL/GenBank/DDBJ whole genome shotgun (WGS) entry which is preliminary data.</text>
</comment>
<keyword evidence="4" id="KW-0560">Oxidoreductase</keyword>
<evidence type="ECO:0000256" key="3">
    <source>
        <dbReference type="ARBA" id="ARBA00022723"/>
    </source>
</evidence>
<dbReference type="SUPFAM" id="SSF48264">
    <property type="entry name" value="Cytochrome P450"/>
    <property type="match status" value="1"/>
</dbReference>
<keyword evidence="2 7" id="KW-0349">Heme</keyword>
<dbReference type="InterPro" id="IPR001128">
    <property type="entry name" value="Cyt_P450"/>
</dbReference>
<reference evidence="8" key="2">
    <citation type="submission" date="2023-06" db="EMBL/GenBank/DDBJ databases">
        <authorList>
            <person name="Swenson N.G."/>
            <person name="Wegrzyn J.L."/>
            <person name="Mcevoy S.L."/>
        </authorList>
    </citation>
    <scope>NUCLEOTIDE SEQUENCE</scope>
    <source>
        <strain evidence="8">NS2018</strain>
        <tissue evidence="8">Leaf</tissue>
    </source>
</reference>
<evidence type="ECO:0000256" key="7">
    <source>
        <dbReference type="PIRSR" id="PIRSR602401-1"/>
    </source>
</evidence>
<gene>
    <name evidence="8" type="ORF">LWI29_024750</name>
</gene>
<dbReference type="PANTHER" id="PTHR47947:SF8">
    <property type="entry name" value="CYTOCHROME P450 82C4-LIKE"/>
    <property type="match status" value="1"/>
</dbReference>
<dbReference type="GO" id="GO:0004497">
    <property type="term" value="F:monooxygenase activity"/>
    <property type="evidence" value="ECO:0007669"/>
    <property type="project" value="UniProtKB-KW"/>
</dbReference>
<reference evidence="8" key="1">
    <citation type="journal article" date="2022" name="Plant J.">
        <title>Strategies of tolerance reflected in two North American maple genomes.</title>
        <authorList>
            <person name="McEvoy S.L."/>
            <person name="Sezen U.U."/>
            <person name="Trouern-Trend A."/>
            <person name="McMahon S.M."/>
            <person name="Schaberg P.G."/>
            <person name="Yang J."/>
            <person name="Wegrzyn J.L."/>
            <person name="Swenson N.G."/>
        </authorList>
    </citation>
    <scope>NUCLEOTIDE SEQUENCE</scope>
    <source>
        <strain evidence="8">NS2018</strain>
    </source>
</reference>
<keyword evidence="3 7" id="KW-0479">Metal-binding</keyword>
<accession>A0AA39S0B2</accession>
<dbReference type="PRINTS" id="PR00463">
    <property type="entry name" value="EP450I"/>
</dbReference>
<comment type="cofactor">
    <cofactor evidence="7">
        <name>heme</name>
        <dbReference type="ChEBI" id="CHEBI:30413"/>
    </cofactor>
</comment>
<evidence type="ECO:0000256" key="4">
    <source>
        <dbReference type="ARBA" id="ARBA00023002"/>
    </source>
</evidence>
<evidence type="ECO:0000256" key="5">
    <source>
        <dbReference type="ARBA" id="ARBA00023004"/>
    </source>
</evidence>
<dbReference type="InterPro" id="IPR002401">
    <property type="entry name" value="Cyt_P450_E_grp-I"/>
</dbReference>
<sequence length="171" mass="18847">MWEAPASGRIRHEESGLLTTLQAIVKETSRLYPAAPLSGPCMAVEDCTIAGFHIPTGISLIVNLWKLHCDPNTWVNPSEFIPERFIIDQPNLDVRGLHFECLPFGSGRRKCPRISLALQVLHFTLARLLHTFELGMVSETAVDMSEGPGLTVPKATPLEIVITPKAAFHVI</sequence>
<proteinExistence type="inferred from homology"/>
<keyword evidence="6" id="KW-0503">Monooxygenase</keyword>
<evidence type="ECO:0008006" key="10">
    <source>
        <dbReference type="Google" id="ProtNLM"/>
    </source>
</evidence>
<dbReference type="AlphaFoldDB" id="A0AA39S0B2"/>
<evidence type="ECO:0000256" key="1">
    <source>
        <dbReference type="ARBA" id="ARBA00010617"/>
    </source>
</evidence>
<dbReference type="GO" id="GO:0046246">
    <property type="term" value="P:terpene biosynthetic process"/>
    <property type="evidence" value="ECO:0007669"/>
    <property type="project" value="TreeGrafter"/>
</dbReference>
<name>A0AA39S0B2_ACESA</name>
<evidence type="ECO:0000256" key="6">
    <source>
        <dbReference type="ARBA" id="ARBA00023033"/>
    </source>
</evidence>
<dbReference type="Gene3D" id="1.10.630.10">
    <property type="entry name" value="Cytochrome P450"/>
    <property type="match status" value="1"/>
</dbReference>
<comment type="similarity">
    <text evidence="1">Belongs to the cytochrome P450 family.</text>
</comment>
<dbReference type="Pfam" id="PF00067">
    <property type="entry name" value="p450"/>
    <property type="match status" value="1"/>
</dbReference>
<evidence type="ECO:0000256" key="2">
    <source>
        <dbReference type="ARBA" id="ARBA00022617"/>
    </source>
</evidence>
<keyword evidence="5 7" id="KW-0408">Iron</keyword>
<keyword evidence="9" id="KW-1185">Reference proteome</keyword>
<dbReference type="GO" id="GO:0020037">
    <property type="term" value="F:heme binding"/>
    <property type="evidence" value="ECO:0007669"/>
    <property type="project" value="InterPro"/>
</dbReference>
<feature type="binding site" description="axial binding residue" evidence="7">
    <location>
        <position position="111"/>
    </location>
    <ligand>
        <name>heme</name>
        <dbReference type="ChEBI" id="CHEBI:30413"/>
    </ligand>
    <ligandPart>
        <name>Fe</name>
        <dbReference type="ChEBI" id="CHEBI:18248"/>
    </ligandPart>
</feature>
<dbReference type="EMBL" id="JAUESC010000384">
    <property type="protein sequence ID" value="KAK0582364.1"/>
    <property type="molecule type" value="Genomic_DNA"/>
</dbReference>
<dbReference type="InterPro" id="IPR050651">
    <property type="entry name" value="Plant_Cytochrome_P450_Monoox"/>
</dbReference>